<dbReference type="Proteomes" id="UP000256845">
    <property type="component" value="Unassembled WGS sequence"/>
</dbReference>
<evidence type="ECO:0000313" key="1">
    <source>
        <dbReference type="EMBL" id="RED49027.1"/>
    </source>
</evidence>
<sequence length="245" mass="27885">MATVSRNLEEEGYLQLPPVFDNAWVTPLRDGICNLAANGLPPVCIYLYDQPWHLFAALRPLVSRFLGDDYRLLPNFWAWHLSTEAGSRGWPAHRDCQAQTRFPDGLGGHLLMSLSLWVPLTDADEDNGCMHVLPRSVENQYDPPLDDPDRIDYRQGRPLPAKVGSVLGWPQDLFHWSGRATGRSEVPRMSLSLEFQNPAFDPLRTPLLEIDNPPPLEVRLSLIKDQFARYRHMEKTTFDPESLTA</sequence>
<protein>
    <submittedName>
        <fullName evidence="1">Phytanoyl-CoA dioxygenase PhyH</fullName>
    </submittedName>
</protein>
<name>A0A3D9HHQ3_9PROT</name>
<dbReference type="GO" id="GO:0016706">
    <property type="term" value="F:2-oxoglutarate-dependent dioxygenase activity"/>
    <property type="evidence" value="ECO:0007669"/>
    <property type="project" value="UniProtKB-ARBA"/>
</dbReference>
<keyword evidence="2" id="KW-1185">Reference proteome</keyword>
<proteinExistence type="predicted"/>
<dbReference type="SUPFAM" id="SSF51197">
    <property type="entry name" value="Clavaminate synthase-like"/>
    <property type="match status" value="1"/>
</dbReference>
<gene>
    <name evidence="1" type="ORF">DFP90_1063</name>
</gene>
<dbReference type="InterPro" id="IPR008775">
    <property type="entry name" value="Phytyl_CoA_dOase-like"/>
</dbReference>
<comment type="caution">
    <text evidence="1">The sequence shown here is derived from an EMBL/GenBank/DDBJ whole genome shotgun (WGS) entry which is preliminary data.</text>
</comment>
<accession>A0A3D9HHQ3</accession>
<dbReference type="AlphaFoldDB" id="A0A3D9HHQ3"/>
<organism evidence="1 2">
    <name type="scientific">Aestuariispira insulae</name>
    <dbReference type="NCBI Taxonomy" id="1461337"/>
    <lineage>
        <taxon>Bacteria</taxon>
        <taxon>Pseudomonadati</taxon>
        <taxon>Pseudomonadota</taxon>
        <taxon>Alphaproteobacteria</taxon>
        <taxon>Rhodospirillales</taxon>
        <taxon>Kiloniellaceae</taxon>
        <taxon>Aestuariispira</taxon>
    </lineage>
</organism>
<reference evidence="1 2" key="1">
    <citation type="submission" date="2018-07" db="EMBL/GenBank/DDBJ databases">
        <title>Genomic Encyclopedia of Type Strains, Phase III (KMG-III): the genomes of soil and plant-associated and newly described type strains.</title>
        <authorList>
            <person name="Whitman W."/>
        </authorList>
    </citation>
    <scope>NUCLEOTIDE SEQUENCE [LARGE SCALE GENOMIC DNA]</scope>
    <source>
        <strain evidence="1 2">CECT 8488</strain>
    </source>
</reference>
<keyword evidence="1" id="KW-0223">Dioxygenase</keyword>
<keyword evidence="1" id="KW-0560">Oxidoreductase</keyword>
<evidence type="ECO:0000313" key="2">
    <source>
        <dbReference type="Proteomes" id="UP000256845"/>
    </source>
</evidence>
<dbReference type="Pfam" id="PF05721">
    <property type="entry name" value="PhyH"/>
    <property type="match status" value="1"/>
</dbReference>
<dbReference type="EMBL" id="QRDW01000006">
    <property type="protein sequence ID" value="RED49027.1"/>
    <property type="molecule type" value="Genomic_DNA"/>
</dbReference>
<dbReference type="Gene3D" id="2.60.120.620">
    <property type="entry name" value="q2cbj1_9rhob like domain"/>
    <property type="match status" value="1"/>
</dbReference>